<name>A0A0D1DBW6_9RHOB</name>
<dbReference type="CDD" id="cd04301">
    <property type="entry name" value="NAT_SF"/>
    <property type="match status" value="1"/>
</dbReference>
<dbReference type="InterPro" id="IPR000182">
    <property type="entry name" value="GNAT_dom"/>
</dbReference>
<dbReference type="PANTHER" id="PTHR43877">
    <property type="entry name" value="AMINOALKYLPHOSPHONATE N-ACETYLTRANSFERASE-RELATED-RELATED"/>
    <property type="match status" value="1"/>
</dbReference>
<dbReference type="Pfam" id="PF00583">
    <property type="entry name" value="Acetyltransf_1"/>
    <property type="match status" value="1"/>
</dbReference>
<reference evidence="4 5" key="1">
    <citation type="submission" date="2015-02" db="EMBL/GenBank/DDBJ databases">
        <title>Genome Sequence of Jannaschia aquimarina DSM28248, a member of the Roseobacter clade.</title>
        <authorList>
            <person name="Voget S."/>
            <person name="Daniel R."/>
        </authorList>
    </citation>
    <scope>NUCLEOTIDE SEQUENCE [LARGE SCALE GENOMIC DNA]</scope>
    <source>
        <strain evidence="4 5">GSW-M26</strain>
    </source>
</reference>
<evidence type="ECO:0000256" key="2">
    <source>
        <dbReference type="ARBA" id="ARBA00023315"/>
    </source>
</evidence>
<evidence type="ECO:0000313" key="5">
    <source>
        <dbReference type="Proteomes" id="UP000032232"/>
    </source>
</evidence>
<feature type="domain" description="N-acetyltransferase" evidence="3">
    <location>
        <begin position="1"/>
        <end position="162"/>
    </location>
</feature>
<dbReference type="InterPro" id="IPR016181">
    <property type="entry name" value="Acyl_CoA_acyltransferase"/>
</dbReference>
<dbReference type="RefSeq" id="WP_043917542.1">
    <property type="nucleotide sequence ID" value="NZ_FZPF01000002.1"/>
</dbReference>
<evidence type="ECO:0000259" key="3">
    <source>
        <dbReference type="PROSITE" id="PS51186"/>
    </source>
</evidence>
<proteinExistence type="predicted"/>
<dbReference type="InterPro" id="IPR050832">
    <property type="entry name" value="Bact_Acetyltransf"/>
</dbReference>
<evidence type="ECO:0000313" key="4">
    <source>
        <dbReference type="EMBL" id="KIT17498.1"/>
    </source>
</evidence>
<evidence type="ECO:0000256" key="1">
    <source>
        <dbReference type="ARBA" id="ARBA00022679"/>
    </source>
</evidence>
<dbReference type="EC" id="2.3.1.-" evidence="4"/>
<dbReference type="EMBL" id="JYFE01000017">
    <property type="protein sequence ID" value="KIT17498.1"/>
    <property type="molecule type" value="Genomic_DNA"/>
</dbReference>
<keyword evidence="5" id="KW-1185">Reference proteome</keyword>
<keyword evidence="2 4" id="KW-0012">Acyltransferase</keyword>
<dbReference type="Gene3D" id="3.40.630.30">
    <property type="match status" value="1"/>
</dbReference>
<dbReference type="AlphaFoldDB" id="A0A0D1DBW6"/>
<dbReference type="GO" id="GO:0016747">
    <property type="term" value="F:acyltransferase activity, transferring groups other than amino-acyl groups"/>
    <property type="evidence" value="ECO:0007669"/>
    <property type="project" value="InterPro"/>
</dbReference>
<dbReference type="PROSITE" id="PS51186">
    <property type="entry name" value="GNAT"/>
    <property type="match status" value="1"/>
</dbReference>
<protein>
    <submittedName>
        <fullName evidence="4">YsnE protein</fullName>
        <ecNumber evidence="4">2.3.1.-</ecNumber>
    </submittedName>
</protein>
<dbReference type="STRING" id="935700.jaqu_06860"/>
<sequence>MDIRPSTIDDVPAVARLLKENFPPLLRGAYDERTLTEALPIITRPQPELIGSGRYWTAWDGDELLGAGGWSVGGPQGQETGSWGHVRHFITSRNHLRRGVASAIMQNAMVQARAAGVAGLHCFSTLTATAFYRTMGFIGEKQFRIAFPEGPRFPAVEMSQPL</sequence>
<gene>
    <name evidence="4" type="primary">ysnE</name>
    <name evidence="4" type="ORF">jaqu_06860</name>
</gene>
<organism evidence="4 5">
    <name type="scientific">Jannaschia aquimarina</name>
    <dbReference type="NCBI Taxonomy" id="935700"/>
    <lineage>
        <taxon>Bacteria</taxon>
        <taxon>Pseudomonadati</taxon>
        <taxon>Pseudomonadota</taxon>
        <taxon>Alphaproteobacteria</taxon>
        <taxon>Rhodobacterales</taxon>
        <taxon>Roseobacteraceae</taxon>
        <taxon>Jannaschia</taxon>
    </lineage>
</organism>
<keyword evidence="1 4" id="KW-0808">Transferase</keyword>
<dbReference type="SUPFAM" id="SSF55729">
    <property type="entry name" value="Acyl-CoA N-acyltransferases (Nat)"/>
    <property type="match status" value="1"/>
</dbReference>
<dbReference type="PATRIC" id="fig|935700.4.peg.724"/>
<accession>A0A0D1DBW6</accession>
<comment type="caution">
    <text evidence="4">The sequence shown here is derived from an EMBL/GenBank/DDBJ whole genome shotgun (WGS) entry which is preliminary data.</text>
</comment>
<dbReference type="Proteomes" id="UP000032232">
    <property type="component" value="Unassembled WGS sequence"/>
</dbReference>